<sequence length="138" mass="15213">MTIDGAILGRLKAVSAITTIVGSGANARIYAEKLPQAPTLEAITFRQISGERIHAFGSDPGLVRARFQLDAWAKTWEESRDLADAIRGDGAGNAFSRFRGTQDSTVVDDILLDNELATFQDQSGSYRTIQDYLIWYQE</sequence>
<gene>
    <name evidence="1" type="ORF">LCGC14_1985220</name>
</gene>
<evidence type="ECO:0000313" key="1">
    <source>
        <dbReference type="EMBL" id="KKL82395.1"/>
    </source>
</evidence>
<dbReference type="Pfam" id="PF11367">
    <property type="entry name" value="Tail_completion_gp17"/>
    <property type="match status" value="1"/>
</dbReference>
<comment type="caution">
    <text evidence="1">The sequence shown here is derived from an EMBL/GenBank/DDBJ whole genome shotgun (WGS) entry which is preliminary data.</text>
</comment>
<dbReference type="AlphaFoldDB" id="A0A0F9HKZ6"/>
<proteinExistence type="predicted"/>
<accession>A0A0F9HKZ6</accession>
<protein>
    <submittedName>
        <fullName evidence="1">Uncharacterized protein</fullName>
    </submittedName>
</protein>
<organism evidence="1">
    <name type="scientific">marine sediment metagenome</name>
    <dbReference type="NCBI Taxonomy" id="412755"/>
    <lineage>
        <taxon>unclassified sequences</taxon>
        <taxon>metagenomes</taxon>
        <taxon>ecological metagenomes</taxon>
    </lineage>
</organism>
<name>A0A0F9HKZ6_9ZZZZ</name>
<dbReference type="InterPro" id="IPR021508">
    <property type="entry name" value="Gp17-like"/>
</dbReference>
<dbReference type="EMBL" id="LAZR01022289">
    <property type="protein sequence ID" value="KKL82395.1"/>
    <property type="molecule type" value="Genomic_DNA"/>
</dbReference>
<reference evidence="1" key="1">
    <citation type="journal article" date="2015" name="Nature">
        <title>Complex archaea that bridge the gap between prokaryotes and eukaryotes.</title>
        <authorList>
            <person name="Spang A."/>
            <person name="Saw J.H."/>
            <person name="Jorgensen S.L."/>
            <person name="Zaremba-Niedzwiedzka K."/>
            <person name="Martijn J."/>
            <person name="Lind A.E."/>
            <person name="van Eijk R."/>
            <person name="Schleper C."/>
            <person name="Guy L."/>
            <person name="Ettema T.J."/>
        </authorList>
    </citation>
    <scope>NUCLEOTIDE SEQUENCE</scope>
</reference>